<reference evidence="5" key="1">
    <citation type="submission" date="2019-09" db="EMBL/GenBank/DDBJ databases">
        <title>Characterisation of the sponge microbiome using genome-centric metagenomics.</title>
        <authorList>
            <person name="Engelberts J.P."/>
            <person name="Robbins S.J."/>
            <person name="De Goeij J.M."/>
            <person name="Aranda M."/>
            <person name="Bell S.C."/>
            <person name="Webster N.S."/>
        </authorList>
    </citation>
    <scope>NUCLEOTIDE SEQUENCE</scope>
    <source>
        <strain evidence="5">SB0661_bin_32</strain>
    </source>
</reference>
<organism evidence="5">
    <name type="scientific">Caldilineaceae bacterium SB0661_bin_32</name>
    <dbReference type="NCBI Taxonomy" id="2605255"/>
    <lineage>
        <taxon>Bacteria</taxon>
        <taxon>Bacillati</taxon>
        <taxon>Chloroflexota</taxon>
        <taxon>Caldilineae</taxon>
        <taxon>Caldilineales</taxon>
        <taxon>Caldilineaceae</taxon>
    </lineage>
</organism>
<feature type="domain" description="ABC transporter" evidence="4">
    <location>
        <begin position="7"/>
        <end position="254"/>
    </location>
</feature>
<dbReference type="InterPro" id="IPR003439">
    <property type="entry name" value="ABC_transporter-like_ATP-bd"/>
</dbReference>
<evidence type="ECO:0000256" key="2">
    <source>
        <dbReference type="ARBA" id="ARBA00022741"/>
    </source>
</evidence>
<gene>
    <name evidence="5" type="ORF">F4X14_10030</name>
</gene>
<sequence length="256" mass="28506">MTSERILQVEGVSLSFGGTTVLDQVEFDVQTGEIRAIIGPNGAGKTSMLNCISGFYRPQQGRLLFEGEHDLTGAKRVAQLGIARTFQNIGLYTYLSALDNLMAARHIHMRQNMVASALYWGFARKEETRHRAVVEELIDFLEIAHIRKTMVGALPYGLRKRVELGRALALEPKLLLLDEPMAGMNAEEKEDMARFILDIHTRRGVTIILVEHDMTLVMDIADRIVVLDFGTKIADGGPEEIGRDPEVIRAYLGQAS</sequence>
<dbReference type="InterPro" id="IPR032823">
    <property type="entry name" value="BCA_ABC_TP_C"/>
</dbReference>
<dbReference type="PROSITE" id="PS50893">
    <property type="entry name" value="ABC_TRANSPORTER_2"/>
    <property type="match status" value="1"/>
</dbReference>
<protein>
    <submittedName>
        <fullName evidence="5">ABC transporter ATP-binding protein</fullName>
    </submittedName>
</protein>
<accession>A0A6B1D6W4</accession>
<dbReference type="SUPFAM" id="SSF52540">
    <property type="entry name" value="P-loop containing nucleoside triphosphate hydrolases"/>
    <property type="match status" value="1"/>
</dbReference>
<dbReference type="InterPro" id="IPR027417">
    <property type="entry name" value="P-loop_NTPase"/>
</dbReference>
<dbReference type="SMART" id="SM00382">
    <property type="entry name" value="AAA"/>
    <property type="match status" value="1"/>
</dbReference>
<keyword evidence="2" id="KW-0547">Nucleotide-binding</keyword>
<dbReference type="PANTHER" id="PTHR45772">
    <property type="entry name" value="CONSERVED COMPONENT OF ABC TRANSPORTER FOR NATURAL AMINO ACIDS-RELATED"/>
    <property type="match status" value="1"/>
</dbReference>
<evidence type="ECO:0000256" key="3">
    <source>
        <dbReference type="ARBA" id="ARBA00022840"/>
    </source>
</evidence>
<dbReference type="GO" id="GO:0016887">
    <property type="term" value="F:ATP hydrolysis activity"/>
    <property type="evidence" value="ECO:0007669"/>
    <property type="project" value="InterPro"/>
</dbReference>
<keyword evidence="1" id="KW-0813">Transport</keyword>
<dbReference type="EMBL" id="VXMH01000051">
    <property type="protein sequence ID" value="MYC95299.1"/>
    <property type="molecule type" value="Genomic_DNA"/>
</dbReference>
<dbReference type="Pfam" id="PF00005">
    <property type="entry name" value="ABC_tran"/>
    <property type="match status" value="1"/>
</dbReference>
<dbReference type="Pfam" id="PF12399">
    <property type="entry name" value="BCA_ABC_TP_C"/>
    <property type="match status" value="1"/>
</dbReference>
<evidence type="ECO:0000259" key="4">
    <source>
        <dbReference type="PROSITE" id="PS50893"/>
    </source>
</evidence>
<dbReference type="CDD" id="cd03219">
    <property type="entry name" value="ABC_Mj1267_LivG_branched"/>
    <property type="match status" value="1"/>
</dbReference>
<dbReference type="PANTHER" id="PTHR45772:SF1">
    <property type="entry name" value="ABC TRANSPORTER ATP-BINDING PROTEIN"/>
    <property type="match status" value="1"/>
</dbReference>
<dbReference type="Gene3D" id="3.40.50.300">
    <property type="entry name" value="P-loop containing nucleotide triphosphate hydrolases"/>
    <property type="match status" value="1"/>
</dbReference>
<dbReference type="GO" id="GO:0005886">
    <property type="term" value="C:plasma membrane"/>
    <property type="evidence" value="ECO:0007669"/>
    <property type="project" value="TreeGrafter"/>
</dbReference>
<dbReference type="GO" id="GO:0005524">
    <property type="term" value="F:ATP binding"/>
    <property type="evidence" value="ECO:0007669"/>
    <property type="project" value="UniProtKB-KW"/>
</dbReference>
<dbReference type="InterPro" id="IPR051120">
    <property type="entry name" value="ABC_AA/LPS_Transport"/>
</dbReference>
<dbReference type="InterPro" id="IPR003593">
    <property type="entry name" value="AAA+_ATPase"/>
</dbReference>
<proteinExistence type="predicted"/>
<comment type="caution">
    <text evidence="5">The sequence shown here is derived from an EMBL/GenBank/DDBJ whole genome shotgun (WGS) entry which is preliminary data.</text>
</comment>
<evidence type="ECO:0000313" key="5">
    <source>
        <dbReference type="EMBL" id="MYC95299.1"/>
    </source>
</evidence>
<dbReference type="AlphaFoldDB" id="A0A6B1D6W4"/>
<name>A0A6B1D6W4_9CHLR</name>
<dbReference type="FunFam" id="3.40.50.300:FF:000421">
    <property type="entry name" value="Branched-chain amino acid ABC transporter ATP-binding protein"/>
    <property type="match status" value="1"/>
</dbReference>
<keyword evidence="3 5" id="KW-0067">ATP-binding</keyword>
<evidence type="ECO:0000256" key="1">
    <source>
        <dbReference type="ARBA" id="ARBA00022448"/>
    </source>
</evidence>